<gene>
    <name evidence="2" type="ORF">AAGT77_06245</name>
</gene>
<feature type="region of interest" description="Disordered" evidence="1">
    <location>
        <begin position="1"/>
        <end position="39"/>
    </location>
</feature>
<feature type="compositionally biased region" description="Basic and acidic residues" evidence="1">
    <location>
        <begin position="1"/>
        <end position="26"/>
    </location>
</feature>
<evidence type="ECO:0000313" key="2">
    <source>
        <dbReference type="EMBL" id="XAF55146.1"/>
    </source>
</evidence>
<evidence type="ECO:0000313" key="3">
    <source>
        <dbReference type="Proteomes" id="UP001445268"/>
    </source>
</evidence>
<dbReference type="RefSeq" id="WP_222447744.1">
    <property type="nucleotide sequence ID" value="NZ_CP152380.1"/>
</dbReference>
<proteinExistence type="predicted"/>
<keyword evidence="3" id="KW-1185">Reference proteome</keyword>
<name>A0ABZ3E6R1_9GAMM</name>
<accession>A0ABZ3E6R1</accession>
<reference evidence="2 3" key="1">
    <citation type="submission" date="2024-04" db="EMBL/GenBank/DDBJ databases">
        <title>Marinobacter sp. SBY-1.</title>
        <authorList>
            <person name="Pan C."/>
        </authorList>
    </citation>
    <scope>NUCLEOTIDE SEQUENCE [LARGE SCALE GENOMIC DNA]</scope>
    <source>
        <strain evidence="2 3">SBY-1</strain>
    </source>
</reference>
<evidence type="ECO:0000256" key="1">
    <source>
        <dbReference type="SAM" id="MobiDB-lite"/>
    </source>
</evidence>
<dbReference type="Proteomes" id="UP001445268">
    <property type="component" value="Chromosome"/>
</dbReference>
<organism evidence="2 3">
    <name type="scientific">Marinobacter alkaliphilus</name>
    <dbReference type="NCBI Taxonomy" id="254719"/>
    <lineage>
        <taxon>Bacteria</taxon>
        <taxon>Pseudomonadati</taxon>
        <taxon>Pseudomonadota</taxon>
        <taxon>Gammaproteobacteria</taxon>
        <taxon>Pseudomonadales</taxon>
        <taxon>Marinobacteraceae</taxon>
        <taxon>Marinobacter</taxon>
    </lineage>
</organism>
<dbReference type="EMBL" id="CP152380">
    <property type="protein sequence ID" value="XAF55146.1"/>
    <property type="molecule type" value="Genomic_DNA"/>
</dbReference>
<sequence>MTRKNQKTEPAEIEDSAKAEHAEPAKQKAPVSAGKAGAKTTAGYVEATLKARHCSGGVCKDKGEKLRMTRGEYERLKKYGRVE</sequence>
<protein>
    <submittedName>
        <fullName evidence="2">Uncharacterized protein</fullName>
    </submittedName>
</protein>